<dbReference type="Gene3D" id="1.25.40.10">
    <property type="entry name" value="Tetratricopeptide repeat domain"/>
    <property type="match status" value="1"/>
</dbReference>
<dbReference type="AlphaFoldDB" id="A0A1X7AAP2"/>
<protein>
    <submittedName>
        <fullName evidence="3">Transcriptional regulator HilA</fullName>
    </submittedName>
</protein>
<sequence length="582" mass="64086">MERRLAAILAADVVGYSKLMGEDEAGTLAALKAHRITLFDPTTKKFDGRIVKLMGDGVLVEFPSVVAAVECAVAVQRALAKEDSPIKLRCGINLGDVIIEGDDIYGDGVNLAARLEALADPGGVCVSDIVYQSVHKNIEASFEDMGEQKLKNIDGKIRVWQWRFAAAGQQSSSSETSTDEVLVIPEKPSIAVLPFDNMSDDAEQEYLADGLSEDLITALSKVRWFFVIARNSTFTYKGQAVDITKVGKELGVRYVLEGSVRKAGNRVRVTVQLIEAATGNHVWAERYDRQIEDIFDLQDEMTNTIVGAIEPELSAAERKRVAAKAPENLDAWESYQRGVWHMWKYEPDDLIAGLKLLKRATDLDPNFTLAYAYMSYIHYQKVVLGCSDNIKDDLDAGMKAAQRALAIDDQDSVAYFAIGRIYMMQGQHDESIAALETAVKLNPSFAQAYHGLGMVFTLADRLEDAKASCLHSERLSPRDPIHWASTVVHALACVLSGDYIEGAHWARITIQNPRSTSYWPHAVMASSLAHLGQIDEARAEVALAIKEKPDLTLSYLSEVLPTKKPNGLDPYLIGLRKAGLPE</sequence>
<dbReference type="GO" id="GO:0004016">
    <property type="term" value="F:adenylate cyclase activity"/>
    <property type="evidence" value="ECO:0007669"/>
    <property type="project" value="UniProtKB-ARBA"/>
</dbReference>
<dbReference type="InterPro" id="IPR050697">
    <property type="entry name" value="Adenylyl/Guanylyl_Cyclase_3/4"/>
</dbReference>
<dbReference type="InterPro" id="IPR011990">
    <property type="entry name" value="TPR-like_helical_dom_sf"/>
</dbReference>
<evidence type="ECO:0000313" key="3">
    <source>
        <dbReference type="EMBL" id="SLN74131.1"/>
    </source>
</evidence>
<dbReference type="PANTHER" id="PTHR43081">
    <property type="entry name" value="ADENYLATE CYCLASE, TERMINAL-DIFFERENTIATION SPECIFIC-RELATED"/>
    <property type="match status" value="1"/>
</dbReference>
<evidence type="ECO:0000256" key="1">
    <source>
        <dbReference type="PROSITE-ProRule" id="PRU00339"/>
    </source>
</evidence>
<evidence type="ECO:0000259" key="2">
    <source>
        <dbReference type="PROSITE" id="PS50125"/>
    </source>
</evidence>
<dbReference type="CDD" id="cd07302">
    <property type="entry name" value="CHD"/>
    <property type="match status" value="1"/>
</dbReference>
<dbReference type="InterPro" id="IPR019734">
    <property type="entry name" value="TPR_rpt"/>
</dbReference>
<reference evidence="3 4" key="1">
    <citation type="submission" date="2017-03" db="EMBL/GenBank/DDBJ databases">
        <authorList>
            <person name="Afonso C.L."/>
            <person name="Miller P.J."/>
            <person name="Scott M.A."/>
            <person name="Spackman E."/>
            <person name="Goraichik I."/>
            <person name="Dimitrov K.M."/>
            <person name="Suarez D.L."/>
            <person name="Swayne D.E."/>
        </authorList>
    </citation>
    <scope>NUCLEOTIDE SEQUENCE [LARGE SCALE GENOMIC DNA]</scope>
    <source>
        <strain evidence="3 4">CECT 7450</strain>
    </source>
</reference>
<dbReference type="PROSITE" id="PS50005">
    <property type="entry name" value="TPR"/>
    <property type="match status" value="1"/>
</dbReference>
<dbReference type="SMART" id="SM00028">
    <property type="entry name" value="TPR"/>
    <property type="match status" value="3"/>
</dbReference>
<dbReference type="GO" id="GO:0035556">
    <property type="term" value="P:intracellular signal transduction"/>
    <property type="evidence" value="ECO:0007669"/>
    <property type="project" value="InterPro"/>
</dbReference>
<dbReference type="Pfam" id="PF00211">
    <property type="entry name" value="Guanylate_cyc"/>
    <property type="match status" value="1"/>
</dbReference>
<dbReference type="PROSITE" id="PS50125">
    <property type="entry name" value="GUANYLATE_CYCLASE_2"/>
    <property type="match status" value="1"/>
</dbReference>
<dbReference type="InterPro" id="IPR001054">
    <property type="entry name" value="A/G_cyclase"/>
</dbReference>
<organism evidence="3 4">
    <name type="scientific">Roseovarius albus</name>
    <dbReference type="NCBI Taxonomy" id="1247867"/>
    <lineage>
        <taxon>Bacteria</taxon>
        <taxon>Pseudomonadati</taxon>
        <taxon>Pseudomonadota</taxon>
        <taxon>Alphaproteobacteria</taxon>
        <taxon>Rhodobacterales</taxon>
        <taxon>Roseobacteraceae</taxon>
        <taxon>Roseovarius</taxon>
    </lineage>
</organism>
<dbReference type="SMART" id="SM00044">
    <property type="entry name" value="CYCc"/>
    <property type="match status" value="1"/>
</dbReference>
<gene>
    <name evidence="3" type="primary">hilA_2</name>
    <name evidence="3" type="ORF">ROA7450_04198</name>
</gene>
<dbReference type="SUPFAM" id="SSF55073">
    <property type="entry name" value="Nucleotide cyclase"/>
    <property type="match status" value="1"/>
</dbReference>
<name>A0A1X7AAP2_9RHOB</name>
<dbReference type="RefSeq" id="WP_085807836.1">
    <property type="nucleotide sequence ID" value="NZ_FWFX01000028.1"/>
</dbReference>
<dbReference type="SUPFAM" id="SSF48452">
    <property type="entry name" value="TPR-like"/>
    <property type="match status" value="1"/>
</dbReference>
<dbReference type="EMBL" id="FWFX01000028">
    <property type="protein sequence ID" value="SLN74131.1"/>
    <property type="molecule type" value="Genomic_DNA"/>
</dbReference>
<keyword evidence="1" id="KW-0802">TPR repeat</keyword>
<evidence type="ECO:0000313" key="4">
    <source>
        <dbReference type="Proteomes" id="UP000193061"/>
    </source>
</evidence>
<dbReference type="Pfam" id="PF13414">
    <property type="entry name" value="TPR_11"/>
    <property type="match status" value="1"/>
</dbReference>
<feature type="repeat" description="TPR" evidence="1">
    <location>
        <begin position="412"/>
        <end position="445"/>
    </location>
</feature>
<proteinExistence type="predicted"/>
<dbReference type="PROSITE" id="PS50293">
    <property type="entry name" value="TPR_REGION"/>
    <property type="match status" value="1"/>
</dbReference>
<dbReference type="PANTHER" id="PTHR43081:SF19">
    <property type="entry name" value="PH-SENSITIVE ADENYLATE CYCLASE RV1264"/>
    <property type="match status" value="1"/>
</dbReference>
<dbReference type="Gene3D" id="3.30.70.1230">
    <property type="entry name" value="Nucleotide cyclase"/>
    <property type="match status" value="1"/>
</dbReference>
<keyword evidence="4" id="KW-1185">Reference proteome</keyword>
<dbReference type="OrthoDB" id="54411at2"/>
<accession>A0A1X7AAP2</accession>
<dbReference type="GO" id="GO:0006171">
    <property type="term" value="P:cAMP biosynthetic process"/>
    <property type="evidence" value="ECO:0007669"/>
    <property type="project" value="TreeGrafter"/>
</dbReference>
<dbReference type="Gene3D" id="3.40.50.10070">
    <property type="entry name" value="TolB, N-terminal domain"/>
    <property type="match status" value="1"/>
</dbReference>
<dbReference type="InterPro" id="IPR029787">
    <property type="entry name" value="Nucleotide_cyclase"/>
</dbReference>
<dbReference type="Proteomes" id="UP000193061">
    <property type="component" value="Unassembled WGS sequence"/>
</dbReference>
<feature type="domain" description="Guanylate cyclase" evidence="2">
    <location>
        <begin position="7"/>
        <end position="116"/>
    </location>
</feature>